<accession>A0AAE0YZF0</accession>
<name>A0AAE0YZF0_9GAST</name>
<proteinExistence type="predicted"/>
<reference evidence="1" key="1">
    <citation type="journal article" date="2023" name="G3 (Bethesda)">
        <title>A reference genome for the long-term kleptoplast-retaining sea slug Elysia crispata morphotype clarki.</title>
        <authorList>
            <person name="Eastman K.E."/>
            <person name="Pendleton A.L."/>
            <person name="Shaikh M.A."/>
            <person name="Suttiyut T."/>
            <person name="Ogas R."/>
            <person name="Tomko P."/>
            <person name="Gavelis G."/>
            <person name="Widhalm J.R."/>
            <person name="Wisecaver J.H."/>
        </authorList>
    </citation>
    <scope>NUCLEOTIDE SEQUENCE</scope>
    <source>
        <strain evidence="1">ECLA1</strain>
    </source>
</reference>
<comment type="caution">
    <text evidence="1">The sequence shown here is derived from an EMBL/GenBank/DDBJ whole genome shotgun (WGS) entry which is preliminary data.</text>
</comment>
<evidence type="ECO:0000313" key="1">
    <source>
        <dbReference type="EMBL" id="KAK3759471.1"/>
    </source>
</evidence>
<dbReference type="AlphaFoldDB" id="A0AAE0YZF0"/>
<sequence>MASGVAILGPALVKVHRAENGQLYGYPWSCTGTGSQGREWPAVWLSLVLYWYRFTGQRMASSVAFLGPVLVQVHRAENGQWYGYPWSSTGTGSQSREWPAVWLSLVQHWYRFTGQRMASGVATLGSALVEQRMLDDCLSLYLAEMGS</sequence>
<organism evidence="1 2">
    <name type="scientific">Elysia crispata</name>
    <name type="common">lettuce slug</name>
    <dbReference type="NCBI Taxonomy" id="231223"/>
    <lineage>
        <taxon>Eukaryota</taxon>
        <taxon>Metazoa</taxon>
        <taxon>Spiralia</taxon>
        <taxon>Lophotrochozoa</taxon>
        <taxon>Mollusca</taxon>
        <taxon>Gastropoda</taxon>
        <taxon>Heterobranchia</taxon>
        <taxon>Euthyneura</taxon>
        <taxon>Panpulmonata</taxon>
        <taxon>Sacoglossa</taxon>
        <taxon>Placobranchoidea</taxon>
        <taxon>Plakobranchidae</taxon>
        <taxon>Elysia</taxon>
    </lineage>
</organism>
<keyword evidence="2" id="KW-1185">Reference proteome</keyword>
<gene>
    <name evidence="1" type="ORF">RRG08_062618</name>
</gene>
<protein>
    <submittedName>
        <fullName evidence="1">Uncharacterized protein</fullName>
    </submittedName>
</protein>
<dbReference type="Proteomes" id="UP001283361">
    <property type="component" value="Unassembled WGS sequence"/>
</dbReference>
<evidence type="ECO:0000313" key="2">
    <source>
        <dbReference type="Proteomes" id="UP001283361"/>
    </source>
</evidence>
<dbReference type="EMBL" id="JAWDGP010005120">
    <property type="protein sequence ID" value="KAK3759471.1"/>
    <property type="molecule type" value="Genomic_DNA"/>
</dbReference>